<feature type="compositionally biased region" description="Polar residues" evidence="1">
    <location>
        <begin position="48"/>
        <end position="64"/>
    </location>
</feature>
<sequence>MDDVINEKCSLDHRMDAIFGLGPDLAIDDIANLENDASANNDDEESIVVSSNQYEDASTESRTPTVLGDENQNVDEEISTDEQQVIAKNSAQSKNSVPSSPASTPNPPTSQVPPQSAIIENRAPKPPKQEQREQKVAGSSNLVAAYKDMQERKYSEKQVARQQKIAYRDSILHETRMERLARESYRIVKGWIHELP</sequence>
<reference evidence="2 3" key="1">
    <citation type="submission" date="2024-09" db="EMBL/GenBank/DDBJ databases">
        <title>Chromosome-scale assembly of Riccia fluitans.</title>
        <authorList>
            <person name="Paukszto L."/>
            <person name="Sawicki J."/>
            <person name="Karawczyk K."/>
            <person name="Piernik-Szablinska J."/>
            <person name="Szczecinska M."/>
            <person name="Mazdziarz M."/>
        </authorList>
    </citation>
    <scope>NUCLEOTIDE SEQUENCE [LARGE SCALE GENOMIC DNA]</scope>
    <source>
        <strain evidence="2">Rf_01</strain>
        <tissue evidence="2">Aerial parts of the thallus</tissue>
    </source>
</reference>
<comment type="caution">
    <text evidence="2">The sequence shown here is derived from an EMBL/GenBank/DDBJ whole genome shotgun (WGS) entry which is preliminary data.</text>
</comment>
<evidence type="ECO:0000256" key="1">
    <source>
        <dbReference type="SAM" id="MobiDB-lite"/>
    </source>
</evidence>
<dbReference type="Proteomes" id="UP001605036">
    <property type="component" value="Unassembled WGS sequence"/>
</dbReference>
<accession>A0ABD1ZLJ8</accession>
<feature type="region of interest" description="Disordered" evidence="1">
    <location>
        <begin position="36"/>
        <end position="140"/>
    </location>
</feature>
<organism evidence="2 3">
    <name type="scientific">Riccia fluitans</name>
    <dbReference type="NCBI Taxonomy" id="41844"/>
    <lineage>
        <taxon>Eukaryota</taxon>
        <taxon>Viridiplantae</taxon>
        <taxon>Streptophyta</taxon>
        <taxon>Embryophyta</taxon>
        <taxon>Marchantiophyta</taxon>
        <taxon>Marchantiopsida</taxon>
        <taxon>Marchantiidae</taxon>
        <taxon>Marchantiales</taxon>
        <taxon>Ricciaceae</taxon>
        <taxon>Riccia</taxon>
    </lineage>
</organism>
<name>A0ABD1ZLJ8_9MARC</name>
<feature type="compositionally biased region" description="Polar residues" evidence="1">
    <location>
        <begin position="81"/>
        <end position="94"/>
    </location>
</feature>
<protein>
    <submittedName>
        <fullName evidence="2">Uncharacterized protein</fullName>
    </submittedName>
</protein>
<dbReference type="AlphaFoldDB" id="A0ABD1ZLJ8"/>
<proteinExistence type="predicted"/>
<evidence type="ECO:0000313" key="2">
    <source>
        <dbReference type="EMBL" id="KAL2652318.1"/>
    </source>
</evidence>
<gene>
    <name evidence="2" type="ORF">R1flu_020446</name>
</gene>
<keyword evidence="3" id="KW-1185">Reference proteome</keyword>
<evidence type="ECO:0000313" key="3">
    <source>
        <dbReference type="Proteomes" id="UP001605036"/>
    </source>
</evidence>
<dbReference type="EMBL" id="JBHFFA010000001">
    <property type="protein sequence ID" value="KAL2652318.1"/>
    <property type="molecule type" value="Genomic_DNA"/>
</dbReference>